<proteinExistence type="predicted"/>
<keyword evidence="3" id="KW-1185">Reference proteome</keyword>
<sequence>MRGVGAGAAAVHAPDRDPGGLGRAGRAEGPRRGGGRRGGGAAARAHGAAQGGLLGVLRPGADAQGPGPHAHARLRPPHDRLHRELAPPCRARARPPVSLVASGARPG</sequence>
<dbReference type="Proteomes" id="UP000015106">
    <property type="component" value="Chromosome 3"/>
</dbReference>
<reference evidence="2" key="2">
    <citation type="submission" date="2018-03" db="EMBL/GenBank/DDBJ databases">
        <title>The Triticum urartu genome reveals the dynamic nature of wheat genome evolution.</title>
        <authorList>
            <person name="Ling H."/>
            <person name="Ma B."/>
            <person name="Shi X."/>
            <person name="Liu H."/>
            <person name="Dong L."/>
            <person name="Sun H."/>
            <person name="Cao Y."/>
            <person name="Gao Q."/>
            <person name="Zheng S."/>
            <person name="Li Y."/>
            <person name="Yu Y."/>
            <person name="Du H."/>
            <person name="Qi M."/>
            <person name="Li Y."/>
            <person name="Yu H."/>
            <person name="Cui Y."/>
            <person name="Wang N."/>
            <person name="Chen C."/>
            <person name="Wu H."/>
            <person name="Zhao Y."/>
            <person name="Zhang J."/>
            <person name="Li Y."/>
            <person name="Zhou W."/>
            <person name="Zhang B."/>
            <person name="Hu W."/>
            <person name="Eijk M."/>
            <person name="Tang J."/>
            <person name="Witsenboer H."/>
            <person name="Zhao S."/>
            <person name="Li Z."/>
            <person name="Zhang A."/>
            <person name="Wang D."/>
            <person name="Liang C."/>
        </authorList>
    </citation>
    <scope>NUCLEOTIDE SEQUENCE [LARGE SCALE GENOMIC DNA]</scope>
    <source>
        <strain evidence="2">cv. G1812</strain>
    </source>
</reference>
<evidence type="ECO:0000313" key="3">
    <source>
        <dbReference type="Proteomes" id="UP000015106"/>
    </source>
</evidence>
<evidence type="ECO:0000256" key="1">
    <source>
        <dbReference type="SAM" id="MobiDB-lite"/>
    </source>
</evidence>
<dbReference type="EnsemblPlants" id="TuG1812G0300003296.01.T01">
    <property type="protein sequence ID" value="TuG1812G0300003296.01.T01.cds354610"/>
    <property type="gene ID" value="TuG1812G0300003296.01"/>
</dbReference>
<dbReference type="Gramene" id="TuG1812G0300003296.01.T01">
    <property type="protein sequence ID" value="TuG1812G0300003296.01.T01.cds354610"/>
    <property type="gene ID" value="TuG1812G0300003296.01"/>
</dbReference>
<feature type="region of interest" description="Disordered" evidence="1">
    <location>
        <begin position="1"/>
        <end position="107"/>
    </location>
</feature>
<protein>
    <submittedName>
        <fullName evidence="2">Uncharacterized protein</fullName>
    </submittedName>
</protein>
<feature type="compositionally biased region" description="Basic and acidic residues" evidence="1">
    <location>
        <begin position="76"/>
        <end position="85"/>
    </location>
</feature>
<reference evidence="3" key="1">
    <citation type="journal article" date="2013" name="Nature">
        <title>Draft genome of the wheat A-genome progenitor Triticum urartu.</title>
        <authorList>
            <person name="Ling H.Q."/>
            <person name="Zhao S."/>
            <person name="Liu D."/>
            <person name="Wang J."/>
            <person name="Sun H."/>
            <person name="Zhang C."/>
            <person name="Fan H."/>
            <person name="Li D."/>
            <person name="Dong L."/>
            <person name="Tao Y."/>
            <person name="Gao C."/>
            <person name="Wu H."/>
            <person name="Li Y."/>
            <person name="Cui Y."/>
            <person name="Guo X."/>
            <person name="Zheng S."/>
            <person name="Wang B."/>
            <person name="Yu K."/>
            <person name="Liang Q."/>
            <person name="Yang W."/>
            <person name="Lou X."/>
            <person name="Chen J."/>
            <person name="Feng M."/>
            <person name="Jian J."/>
            <person name="Zhang X."/>
            <person name="Luo G."/>
            <person name="Jiang Y."/>
            <person name="Liu J."/>
            <person name="Wang Z."/>
            <person name="Sha Y."/>
            <person name="Zhang B."/>
            <person name="Wu H."/>
            <person name="Tang D."/>
            <person name="Shen Q."/>
            <person name="Xue P."/>
            <person name="Zou S."/>
            <person name="Wang X."/>
            <person name="Liu X."/>
            <person name="Wang F."/>
            <person name="Yang Y."/>
            <person name="An X."/>
            <person name="Dong Z."/>
            <person name="Zhang K."/>
            <person name="Zhang X."/>
            <person name="Luo M.C."/>
            <person name="Dvorak J."/>
            <person name="Tong Y."/>
            <person name="Wang J."/>
            <person name="Yang H."/>
            <person name="Li Z."/>
            <person name="Wang D."/>
            <person name="Zhang A."/>
            <person name="Wang J."/>
        </authorList>
    </citation>
    <scope>NUCLEOTIDE SEQUENCE</scope>
    <source>
        <strain evidence="3">cv. G1812</strain>
    </source>
</reference>
<name>A0A8R7PTD5_TRIUA</name>
<reference evidence="2" key="3">
    <citation type="submission" date="2022-06" db="UniProtKB">
        <authorList>
            <consortium name="EnsemblPlants"/>
        </authorList>
    </citation>
    <scope>IDENTIFICATION</scope>
</reference>
<accession>A0A8R7PTD5</accession>
<evidence type="ECO:0000313" key="2">
    <source>
        <dbReference type="EnsemblPlants" id="TuG1812G0300003296.01.T01.cds354610"/>
    </source>
</evidence>
<dbReference type="AlphaFoldDB" id="A0A8R7PTD5"/>
<organism evidence="2 3">
    <name type="scientific">Triticum urartu</name>
    <name type="common">Red wild einkorn</name>
    <name type="synonym">Crithodium urartu</name>
    <dbReference type="NCBI Taxonomy" id="4572"/>
    <lineage>
        <taxon>Eukaryota</taxon>
        <taxon>Viridiplantae</taxon>
        <taxon>Streptophyta</taxon>
        <taxon>Embryophyta</taxon>
        <taxon>Tracheophyta</taxon>
        <taxon>Spermatophyta</taxon>
        <taxon>Magnoliopsida</taxon>
        <taxon>Liliopsida</taxon>
        <taxon>Poales</taxon>
        <taxon>Poaceae</taxon>
        <taxon>BOP clade</taxon>
        <taxon>Pooideae</taxon>
        <taxon>Triticodae</taxon>
        <taxon>Triticeae</taxon>
        <taxon>Triticinae</taxon>
        <taxon>Triticum</taxon>
    </lineage>
</organism>
<feature type="compositionally biased region" description="Low complexity" evidence="1">
    <location>
        <begin position="86"/>
        <end position="96"/>
    </location>
</feature>